<dbReference type="Gene3D" id="1.10.443.10">
    <property type="entry name" value="Intergrase catalytic core"/>
    <property type="match status" value="1"/>
</dbReference>
<protein>
    <submittedName>
        <fullName evidence="2">Integrase</fullName>
    </submittedName>
</protein>
<organism evidence="2 3">
    <name type="scientific">Clostridium beijerinckii</name>
    <name type="common">Clostridium MP</name>
    <dbReference type="NCBI Taxonomy" id="1520"/>
    <lineage>
        <taxon>Bacteria</taxon>
        <taxon>Bacillati</taxon>
        <taxon>Bacillota</taxon>
        <taxon>Clostridia</taxon>
        <taxon>Eubacteriales</taxon>
        <taxon>Clostridiaceae</taxon>
        <taxon>Clostridium</taxon>
    </lineage>
</organism>
<accession>A0AAX0B0Z8</accession>
<dbReference type="EMBL" id="JABSWW010000001">
    <property type="protein sequence ID" value="NRT88909.1"/>
    <property type="molecule type" value="Genomic_DNA"/>
</dbReference>
<evidence type="ECO:0000313" key="2">
    <source>
        <dbReference type="EMBL" id="NRT88909.1"/>
    </source>
</evidence>
<proteinExistence type="predicted"/>
<gene>
    <name evidence="2" type="ORF">B0H41_002588</name>
</gene>
<dbReference type="Proteomes" id="UP001193748">
    <property type="component" value="Unassembled WGS sequence"/>
</dbReference>
<dbReference type="RefSeq" id="WP_173711034.1">
    <property type="nucleotide sequence ID" value="NZ_JABSWW010000001.1"/>
</dbReference>
<dbReference type="GO" id="GO:0015074">
    <property type="term" value="P:DNA integration"/>
    <property type="evidence" value="ECO:0007669"/>
    <property type="project" value="InterPro"/>
</dbReference>
<comment type="caution">
    <text evidence="2">The sequence shown here is derived from an EMBL/GenBank/DDBJ whole genome shotgun (WGS) entry which is preliminary data.</text>
</comment>
<dbReference type="GO" id="GO:0006310">
    <property type="term" value="P:DNA recombination"/>
    <property type="evidence" value="ECO:0007669"/>
    <property type="project" value="UniProtKB-KW"/>
</dbReference>
<dbReference type="InterPro" id="IPR013762">
    <property type="entry name" value="Integrase-like_cat_sf"/>
</dbReference>
<name>A0AAX0B0Z8_CLOBE</name>
<reference evidence="2" key="1">
    <citation type="submission" date="2020-05" db="EMBL/GenBank/DDBJ databases">
        <authorList>
            <person name="Brown S."/>
            <person name="Huntemann M."/>
            <person name="Clum A."/>
            <person name="Spunde A."/>
            <person name="Palaniappan K."/>
            <person name="Ritter S."/>
            <person name="Mikhailova N."/>
            <person name="Chen I.-M."/>
            <person name="Stamatis D."/>
            <person name="Reddy T."/>
            <person name="O'Malley R."/>
            <person name="Daum C."/>
            <person name="Shapiro N."/>
            <person name="Ivanova N."/>
            <person name="Kyrpides N."/>
            <person name="Woyke T."/>
        </authorList>
    </citation>
    <scope>NUCLEOTIDE SEQUENCE</scope>
    <source>
        <strain evidence="2">DJ080</strain>
    </source>
</reference>
<keyword evidence="1" id="KW-0233">DNA recombination</keyword>
<reference evidence="2" key="2">
    <citation type="journal article" date="2022" name="Nat. Biotechnol.">
        <title>Carbon-negative production of acetone and isopropanol by gas fermentation at industrial pilot scale.</title>
        <authorList>
            <person name="Liew F.E."/>
            <person name="Nogle R."/>
            <person name="Abdalla T."/>
            <person name="Rasor B.J."/>
            <person name="Canter C."/>
            <person name="Jensen R.O."/>
            <person name="Wang L."/>
            <person name="Strutz J."/>
            <person name="Chirania P."/>
            <person name="De Tissera S."/>
            <person name="Mueller A.P."/>
            <person name="Ruan Z."/>
            <person name="Gao A."/>
            <person name="Tran L."/>
            <person name="Engle N.L."/>
            <person name="Bromley J.C."/>
            <person name="Daniell J."/>
            <person name="Conrado R."/>
            <person name="Tschaplinski T.J."/>
            <person name="Giannone R.J."/>
            <person name="Hettich R.L."/>
            <person name="Karim A.S."/>
            <person name="Simpson S.D."/>
            <person name="Brown S.D."/>
            <person name="Leang C."/>
            <person name="Jewett M.C."/>
            <person name="Kopke M."/>
        </authorList>
    </citation>
    <scope>NUCLEOTIDE SEQUENCE</scope>
    <source>
        <strain evidence="2">DJ080</strain>
    </source>
</reference>
<dbReference type="InterPro" id="IPR011010">
    <property type="entry name" value="DNA_brk_join_enz"/>
</dbReference>
<dbReference type="GO" id="GO:0003677">
    <property type="term" value="F:DNA binding"/>
    <property type="evidence" value="ECO:0007669"/>
    <property type="project" value="InterPro"/>
</dbReference>
<evidence type="ECO:0000313" key="3">
    <source>
        <dbReference type="Proteomes" id="UP001193748"/>
    </source>
</evidence>
<dbReference type="SUPFAM" id="SSF56349">
    <property type="entry name" value="DNA breaking-rejoining enzymes"/>
    <property type="match status" value="1"/>
</dbReference>
<evidence type="ECO:0000256" key="1">
    <source>
        <dbReference type="ARBA" id="ARBA00023172"/>
    </source>
</evidence>
<sequence>MNKIPTDRINELKVIIANQLSDSISKDILSQFINYKATDLSILKNYKSNSITSSYYIALTYLIKIVGSHSIRELSWKSYCYDINYISDIYNQSITSTIKQATKFMRILTKEYYKFVLSNPPIITLEIIELMENKELLDLKEKVTNRRPKEYSTFVAKNIFTNFPLNSNIKNIYIYKYQSNSIEEKSVDTTIYFKYANTFIRQALINFIKSFPTVEAGQGGKARAAKIHYRQFFYYFSYSLYAFNFETSTANITKNPKEKISTLPECVQDFTFITFNRQYRFYKMLDKKFCLLSKQKIKKKNGEIHLKYDSTLDILKEFYIFLCRHITYNNIEHNPFAGTSISAESLVSPHFRKHYESGYYFIHMSPFEDVPKRNKWAIILRKEDESADSTTTNEITSFDFIEIHSKDFANDLKKFIWNYSKSTSVKTLKRMFYNIKIFLNLKHEYETIHKKVLLLRNNSEFSEDFMLFYRDTIIGEHGKSTNSTTAHMFSHVRIFLKYIQNKYNILQNIFLYLQLRNTVRDKIGGNPISKDDFNLIKKEFIKLKNGNDLDKLYFIIFNLCATTSLRLGSVVNLKRNCVLSVDENKSEGTIKYTSKTMQHKKAERTLTIDKIRLIEQAIELTSELEKNASNEEKKYIFITKIQKFNRGLEQFMVTRFPNKKINKVFTQILENCNIDKDKYTVNHLRHTYKDAIWKEGIKAGISTLVLEYMTDSSFKNDVLNYRARTDASRYAEMFSGVSISEVDIYGNIINDNEVDKLNPVEEGLGACKQIECIKFPSEDKIFRCLKCDSFVTCASRLPLFKRNIINLKQKIENTINEEEQNFYISELKLNTAFYSELLELSEKGVKR</sequence>
<dbReference type="AlphaFoldDB" id="A0AAX0B0Z8"/>